<comment type="subcellular location">
    <subcellularLocation>
        <location evidence="1">Cell envelope</location>
    </subcellularLocation>
</comment>
<evidence type="ECO:0000256" key="1">
    <source>
        <dbReference type="ARBA" id="ARBA00004196"/>
    </source>
</evidence>
<evidence type="ECO:0000256" key="4">
    <source>
        <dbReference type="ARBA" id="ARBA00022729"/>
    </source>
</evidence>
<dbReference type="RefSeq" id="WP_376846436.1">
    <property type="nucleotide sequence ID" value="NZ_JBHSFW010000007.1"/>
</dbReference>
<dbReference type="PANTHER" id="PTHR43649">
    <property type="entry name" value="ARABINOSE-BINDING PROTEIN-RELATED"/>
    <property type="match status" value="1"/>
</dbReference>
<name>A0ABV9GMD8_9BACL</name>
<dbReference type="InterPro" id="IPR050490">
    <property type="entry name" value="Bact_solute-bd_prot1"/>
</dbReference>
<keyword evidence="4 7" id="KW-0732">Signal</keyword>
<evidence type="ECO:0000256" key="2">
    <source>
        <dbReference type="ARBA" id="ARBA00008520"/>
    </source>
</evidence>
<comment type="caution">
    <text evidence="8">The sequence shown here is derived from an EMBL/GenBank/DDBJ whole genome shotgun (WGS) entry which is preliminary data.</text>
</comment>
<dbReference type="Pfam" id="PF01547">
    <property type="entry name" value="SBP_bac_1"/>
    <property type="match status" value="1"/>
</dbReference>
<evidence type="ECO:0000256" key="3">
    <source>
        <dbReference type="ARBA" id="ARBA00022448"/>
    </source>
</evidence>
<dbReference type="PROSITE" id="PS51257">
    <property type="entry name" value="PROKAR_LIPOPROTEIN"/>
    <property type="match status" value="1"/>
</dbReference>
<reference evidence="9" key="1">
    <citation type="journal article" date="2019" name="Int. J. Syst. Evol. Microbiol.">
        <title>The Global Catalogue of Microorganisms (GCM) 10K type strain sequencing project: providing services to taxonomists for standard genome sequencing and annotation.</title>
        <authorList>
            <consortium name="The Broad Institute Genomics Platform"/>
            <consortium name="The Broad Institute Genome Sequencing Center for Infectious Disease"/>
            <person name="Wu L."/>
            <person name="Ma J."/>
        </authorList>
    </citation>
    <scope>NUCLEOTIDE SEQUENCE [LARGE SCALE GENOMIC DNA]</scope>
    <source>
        <strain evidence="9">CGMCC 1.16306</strain>
    </source>
</reference>
<feature type="signal peptide" evidence="7">
    <location>
        <begin position="1"/>
        <end position="21"/>
    </location>
</feature>
<dbReference type="EMBL" id="JBHSFW010000007">
    <property type="protein sequence ID" value="MFC4619343.1"/>
    <property type="molecule type" value="Genomic_DNA"/>
</dbReference>
<comment type="function">
    <text evidence="5">Part of a binding-protein-dependent transport system for a sugar.</text>
</comment>
<evidence type="ECO:0000256" key="7">
    <source>
        <dbReference type="SAM" id="SignalP"/>
    </source>
</evidence>
<dbReference type="PANTHER" id="PTHR43649:SF28">
    <property type="entry name" value="BINDING PROTEIN COMPONENT OF ABC SUGAR TRANSPORTER-RELATED"/>
    <property type="match status" value="1"/>
</dbReference>
<keyword evidence="3" id="KW-0813">Transport</keyword>
<feature type="chain" id="PRO_5046045635" description="Probable sugar-binding periplasmic protein" evidence="7">
    <location>
        <begin position="22"/>
        <end position="424"/>
    </location>
</feature>
<sequence length="424" mass="46368">MKKRWISLTALLLIIVMILSACGSSKSNTGSSASAKGKLEIFSWWTAGGEADGLKGIIDAFHKKYPNIKVENEAVAGGAGSNAKAVLATRMQGGDPPSTFQVHGGAELMTWVDAGKMQPIDDLYKKNSWDGKFPKDLMDMVSKDGKIYGVPADIHRGNVLWYNKKIFKDNGLEPPKTFDDFFKVADKLKAKGITPLAIGDKDVWGSTMVLENILLAKLGPDKYKQLWTGGVPFDDPKVKESVEIFKKMLGYINNDHSSLAWQDASQLVADGKAAMNIMGDWAKGYYTSKNLKPDEDFGWAVTPETDGMFMVIVDAFGLPKGVKKPDQVKKFLTELGSVEGQDAFNPKKGSIPARTDTDKSIYDVYSKQAMEDFQKDSLTPSLAHGSAAPEGFVTKVNDAVNIFVTQKNVDNFIQALKQASSELK</sequence>
<evidence type="ECO:0000256" key="5">
    <source>
        <dbReference type="ARBA" id="ARBA00049629"/>
    </source>
</evidence>
<proteinExistence type="inferred from homology"/>
<evidence type="ECO:0000313" key="8">
    <source>
        <dbReference type="EMBL" id="MFC4619343.1"/>
    </source>
</evidence>
<dbReference type="InterPro" id="IPR006059">
    <property type="entry name" value="SBP"/>
</dbReference>
<accession>A0ABV9GMD8</accession>
<evidence type="ECO:0000256" key="6">
    <source>
        <dbReference type="ARBA" id="ARBA00049753"/>
    </source>
</evidence>
<comment type="similarity">
    <text evidence="2">Belongs to the bacterial solute-binding protein 1 family.</text>
</comment>
<dbReference type="Gene3D" id="3.40.190.10">
    <property type="entry name" value="Periplasmic binding protein-like II"/>
    <property type="match status" value="2"/>
</dbReference>
<organism evidence="8 9">
    <name type="scientific">Camelliibacillus cellulosilyticus</name>
    <dbReference type="NCBI Taxonomy" id="2174486"/>
    <lineage>
        <taxon>Bacteria</taxon>
        <taxon>Bacillati</taxon>
        <taxon>Bacillota</taxon>
        <taxon>Bacilli</taxon>
        <taxon>Bacillales</taxon>
        <taxon>Sporolactobacillaceae</taxon>
        <taxon>Camelliibacillus</taxon>
    </lineage>
</organism>
<keyword evidence="9" id="KW-1185">Reference proteome</keyword>
<protein>
    <recommendedName>
        <fullName evidence="6">Probable sugar-binding periplasmic protein</fullName>
    </recommendedName>
</protein>
<dbReference type="Proteomes" id="UP001596022">
    <property type="component" value="Unassembled WGS sequence"/>
</dbReference>
<dbReference type="SUPFAM" id="SSF53850">
    <property type="entry name" value="Periplasmic binding protein-like II"/>
    <property type="match status" value="1"/>
</dbReference>
<gene>
    <name evidence="8" type="ORF">ACFO4N_11525</name>
</gene>
<evidence type="ECO:0000313" key="9">
    <source>
        <dbReference type="Proteomes" id="UP001596022"/>
    </source>
</evidence>